<protein>
    <submittedName>
        <fullName evidence="9">TonB-dependent receptor</fullName>
    </submittedName>
</protein>
<keyword evidence="4" id="KW-0798">TonB box</keyword>
<keyword evidence="10" id="KW-1185">Reference proteome</keyword>
<feature type="region of interest" description="Disordered" evidence="5">
    <location>
        <begin position="28"/>
        <end position="49"/>
    </location>
</feature>
<comment type="subcellular location">
    <subcellularLocation>
        <location evidence="1 4">Cell outer membrane</location>
    </subcellularLocation>
</comment>
<evidence type="ECO:0000256" key="5">
    <source>
        <dbReference type="SAM" id="MobiDB-lite"/>
    </source>
</evidence>
<dbReference type="InterPro" id="IPR000531">
    <property type="entry name" value="Beta-barrel_TonB"/>
</dbReference>
<evidence type="ECO:0000313" key="10">
    <source>
        <dbReference type="Proteomes" id="UP001056937"/>
    </source>
</evidence>
<feature type="domain" description="TonB-dependent receptor plug" evidence="8">
    <location>
        <begin position="85"/>
        <end position="186"/>
    </location>
</feature>
<keyword evidence="6" id="KW-0732">Signal</keyword>
<dbReference type="SUPFAM" id="SSF56935">
    <property type="entry name" value="Porins"/>
    <property type="match status" value="1"/>
</dbReference>
<evidence type="ECO:0000256" key="2">
    <source>
        <dbReference type="ARBA" id="ARBA00023136"/>
    </source>
</evidence>
<dbReference type="InterPro" id="IPR037066">
    <property type="entry name" value="Plug_dom_sf"/>
</dbReference>
<evidence type="ECO:0000259" key="8">
    <source>
        <dbReference type="Pfam" id="PF07715"/>
    </source>
</evidence>
<sequence>MRIKNVLLGSASLAGLLHPAVGMAQAQDQASVTAPAPTANEGDQAPTNATAAQPAAASNAAPAQPTQEIVVTGIRASLAAAETIKRKSDQIVDAIVAQDIGKFPDPTVASALQRVPGVQVVVGDNNEIQNPLVRGLGDILSTLNGREVFTGAGRGFSFQDIPAEALAGAQVYKNNSANMIEGGVAGLINLDLHRPFDFKGFTIAGSIRNTLSTNLNQSYPSASLLISDRFDTGIGEIGVLVNASYSRTKFDRPVAFDDLLRSGNHGPPGAAGALLPTGTGGLNQFGTYSRPQINASIQWKPSPDWQVYADGMFAGYRNRSSTAFIINDAFAGSRIGNLQTDNNCNDYSVNGAGFYDPAGTVEHLCNATSYTSYNGVGFTSNQAHQQHTNDFIFGGGVKYDHDRLHADVDVSYEKSTYYSKTFIIDIGKRLPQIDITTNRDNGVDFNVPGNPLAQPDGFYFTNGLDDDRLKSNGTLFATQADAKYDVGGLLDEIQVGGRYARRIGRYQEVIVNPAAPGGAYATPVDGQGLPANFLQTVPGVPRIYGGSPWLQPGTDVLLDPAVEDRLRQIFLIPTGDQPYDPARSFYAKEQTYAGYVQGKYKIGIVGDIALDGLVGVRYTRTDRSIAGTGSVIGTNGGTTLVPVSRSTSDTNWLPNASARLTLTKGLQARASYAKVLSRPDFGSLNPGLNYAVSTNQNIQNGGSQGNPDLKPQKADELDATLEYYFGRSNYISAGVYQKTISDRVITNGVDTVIGTNHYLIQTPRNLGKARLRGLEVSAQYFLDFLPGPLSGFGLFGNYTIADSKVTSRSDPLYGFPLLGVSKYNYNAGLLYEKYGASFRLIYTHRSKYYDGDNTTSVNIRPVDQPIILNGVRPNGRLDFSLNYDVTRNITLTADGTNITRARYESFYYAELNPHDIRFDDSTYSIGVRFRF</sequence>
<dbReference type="Gene3D" id="2.40.170.20">
    <property type="entry name" value="TonB-dependent receptor, beta-barrel domain"/>
    <property type="match status" value="1"/>
</dbReference>
<dbReference type="InterPro" id="IPR012910">
    <property type="entry name" value="Plug_dom"/>
</dbReference>
<dbReference type="EMBL" id="CP084931">
    <property type="protein sequence ID" value="USI74973.1"/>
    <property type="molecule type" value="Genomic_DNA"/>
</dbReference>
<evidence type="ECO:0000259" key="7">
    <source>
        <dbReference type="Pfam" id="PF00593"/>
    </source>
</evidence>
<evidence type="ECO:0000256" key="1">
    <source>
        <dbReference type="ARBA" id="ARBA00004442"/>
    </source>
</evidence>
<feature type="domain" description="TonB-dependent receptor-like beta-barrel" evidence="7">
    <location>
        <begin position="437"/>
        <end position="898"/>
    </location>
</feature>
<evidence type="ECO:0000256" key="6">
    <source>
        <dbReference type="SAM" id="SignalP"/>
    </source>
</evidence>
<dbReference type="PANTHER" id="PTHR40980:SF3">
    <property type="entry name" value="TONB-DEPENDENT RECEPTOR-LIKE BETA-BARREL DOMAIN-CONTAINING PROTEIN"/>
    <property type="match status" value="1"/>
</dbReference>
<evidence type="ECO:0000256" key="4">
    <source>
        <dbReference type="RuleBase" id="RU003357"/>
    </source>
</evidence>
<dbReference type="NCBIfam" id="TIGR01782">
    <property type="entry name" value="TonB-Xanth-Caul"/>
    <property type="match status" value="1"/>
</dbReference>
<name>A0ABY4XDP8_9SPHN</name>
<keyword evidence="2 4" id="KW-0472">Membrane</keyword>
<keyword evidence="9" id="KW-0675">Receptor</keyword>
<feature type="signal peptide" evidence="6">
    <location>
        <begin position="1"/>
        <end position="26"/>
    </location>
</feature>
<dbReference type="Pfam" id="PF07715">
    <property type="entry name" value="Plug"/>
    <property type="match status" value="1"/>
</dbReference>
<organism evidence="9 10">
    <name type="scientific">Sphingomonas morindae</name>
    <dbReference type="NCBI Taxonomy" id="1541170"/>
    <lineage>
        <taxon>Bacteria</taxon>
        <taxon>Pseudomonadati</taxon>
        <taxon>Pseudomonadota</taxon>
        <taxon>Alphaproteobacteria</taxon>
        <taxon>Sphingomonadales</taxon>
        <taxon>Sphingomonadaceae</taxon>
        <taxon>Sphingomonas</taxon>
    </lineage>
</organism>
<accession>A0ABY4XDP8</accession>
<dbReference type="InterPro" id="IPR010104">
    <property type="entry name" value="TonB_rcpt_bac"/>
</dbReference>
<dbReference type="CDD" id="cd01347">
    <property type="entry name" value="ligand_gated_channel"/>
    <property type="match status" value="1"/>
</dbReference>
<dbReference type="PANTHER" id="PTHR40980">
    <property type="entry name" value="PLUG DOMAIN-CONTAINING PROTEIN"/>
    <property type="match status" value="1"/>
</dbReference>
<proteinExistence type="inferred from homology"/>
<comment type="similarity">
    <text evidence="4">Belongs to the TonB-dependent receptor family.</text>
</comment>
<dbReference type="InterPro" id="IPR036942">
    <property type="entry name" value="Beta-barrel_TonB_sf"/>
</dbReference>
<feature type="chain" id="PRO_5047429640" evidence="6">
    <location>
        <begin position="27"/>
        <end position="931"/>
    </location>
</feature>
<keyword evidence="3" id="KW-0998">Cell outer membrane</keyword>
<dbReference type="Proteomes" id="UP001056937">
    <property type="component" value="Chromosome 2"/>
</dbReference>
<dbReference type="Gene3D" id="2.170.130.10">
    <property type="entry name" value="TonB-dependent receptor, plug domain"/>
    <property type="match status" value="1"/>
</dbReference>
<dbReference type="RefSeq" id="WP_252168787.1">
    <property type="nucleotide sequence ID" value="NZ_CP084931.1"/>
</dbReference>
<gene>
    <name evidence="9" type="ORF">LHA26_17550</name>
</gene>
<reference evidence="9" key="1">
    <citation type="journal article" date="2022" name="Toxins">
        <title>Genomic Analysis of Sphingopyxis sp. USTB-05 for Biodegrading Cyanobacterial Hepatotoxins.</title>
        <authorList>
            <person name="Liu C."/>
            <person name="Xu Q."/>
            <person name="Zhao Z."/>
            <person name="Zhang H."/>
            <person name="Liu X."/>
            <person name="Yin C."/>
            <person name="Liu Y."/>
            <person name="Yan H."/>
        </authorList>
    </citation>
    <scope>NUCLEOTIDE SEQUENCE</scope>
    <source>
        <strain evidence="9">NBD5</strain>
    </source>
</reference>
<dbReference type="Pfam" id="PF00593">
    <property type="entry name" value="TonB_dep_Rec_b-barrel"/>
    <property type="match status" value="1"/>
</dbReference>
<evidence type="ECO:0000313" key="9">
    <source>
        <dbReference type="EMBL" id="USI74973.1"/>
    </source>
</evidence>
<evidence type="ECO:0000256" key="3">
    <source>
        <dbReference type="ARBA" id="ARBA00023237"/>
    </source>
</evidence>